<dbReference type="SUPFAM" id="SSF53335">
    <property type="entry name" value="S-adenosyl-L-methionine-dependent methyltransferases"/>
    <property type="match status" value="1"/>
</dbReference>
<dbReference type="Gene3D" id="3.40.50.150">
    <property type="entry name" value="Vaccinia Virus protein VP39"/>
    <property type="match status" value="1"/>
</dbReference>
<name>A0ABN4MD99_9BURK</name>
<dbReference type="InterPro" id="IPR029063">
    <property type="entry name" value="SAM-dependent_MTases_sf"/>
</dbReference>
<evidence type="ECO:0000313" key="3">
    <source>
        <dbReference type="Proteomes" id="UP000074914"/>
    </source>
</evidence>
<dbReference type="PANTHER" id="PTHR43861">
    <property type="entry name" value="TRANS-ACONITATE 2-METHYLTRANSFERASE-RELATED"/>
    <property type="match status" value="1"/>
</dbReference>
<keyword evidence="2" id="KW-0808">Transferase</keyword>
<proteinExistence type="predicted"/>
<evidence type="ECO:0000313" key="2">
    <source>
        <dbReference type="EMBL" id="AMP16218.1"/>
    </source>
</evidence>
<organism evidence="2 3">
    <name type="scientific">Collimonas pratensis</name>
    <dbReference type="NCBI Taxonomy" id="279113"/>
    <lineage>
        <taxon>Bacteria</taxon>
        <taxon>Pseudomonadati</taxon>
        <taxon>Pseudomonadota</taxon>
        <taxon>Betaproteobacteria</taxon>
        <taxon>Burkholderiales</taxon>
        <taxon>Oxalobacteraceae</taxon>
        <taxon>Collimonas</taxon>
    </lineage>
</organism>
<dbReference type="PANTHER" id="PTHR43861:SF1">
    <property type="entry name" value="TRANS-ACONITATE 2-METHYLTRANSFERASE"/>
    <property type="match status" value="1"/>
</dbReference>
<keyword evidence="2" id="KW-0489">Methyltransferase</keyword>
<feature type="domain" description="Methyltransferase type 11" evidence="1">
    <location>
        <begin position="81"/>
        <end position="175"/>
    </location>
</feature>
<dbReference type="InterPro" id="IPR013216">
    <property type="entry name" value="Methyltransf_11"/>
</dbReference>
<keyword evidence="3" id="KW-1185">Reference proteome</keyword>
<reference evidence="2 3" key="1">
    <citation type="submission" date="2015-11" db="EMBL/GenBank/DDBJ databases">
        <title>Exploring the genomic traits of fungus-feeding bacterial genus Collimonas.</title>
        <authorList>
            <person name="Song C."/>
            <person name="Schmidt R."/>
            <person name="de Jager V."/>
            <person name="Krzyzanowska D."/>
            <person name="Jongedijk E."/>
            <person name="Cankar K."/>
            <person name="Beekwilder J."/>
            <person name="van Veen A."/>
            <person name="de Boer W."/>
            <person name="van Veen J.A."/>
            <person name="Garbeva P."/>
        </authorList>
    </citation>
    <scope>NUCLEOTIDE SEQUENCE [LARGE SCALE GENOMIC DNA]</scope>
    <source>
        <strain evidence="2 3">Ter291</strain>
    </source>
</reference>
<dbReference type="GO" id="GO:0032259">
    <property type="term" value="P:methylation"/>
    <property type="evidence" value="ECO:0007669"/>
    <property type="project" value="UniProtKB-KW"/>
</dbReference>
<dbReference type="GO" id="GO:0008168">
    <property type="term" value="F:methyltransferase activity"/>
    <property type="evidence" value="ECO:0007669"/>
    <property type="project" value="UniProtKB-KW"/>
</dbReference>
<accession>A0ABN4MD99</accession>
<protein>
    <submittedName>
        <fullName evidence="2">Methyltransferase domain protein</fullName>
    </submittedName>
</protein>
<dbReference type="EMBL" id="CP013236">
    <property type="protein sequence ID" value="AMP16218.1"/>
    <property type="molecule type" value="Genomic_DNA"/>
</dbReference>
<sequence length="292" mass="32519">MEAKNSMRDMIKRLFGIARQDAVVQVMPVAEAALVPVPAPPVAAYDSFHVGLRDALSSGWYLQESDELYRGFVISAEDVVLDAGCGDGGSSLFCGHRGAHVIVADIDAGKVEFAKQRLADTPARMVQGLVGDANPLLLEDGIASKVICMEVLEHVDDPAQFLGELVRVGKAGAQYLLSVPDPVQEHMQKKVAPASHFEKPNHIRIIERDQFEKMVTDAGLIVERHEYYAFYWSVWWLLFWVCKVDLSNPQHPLLNSWAKTWELLMDSPNGEQVRQALNDFMPKSQIIVARKP</sequence>
<gene>
    <name evidence="2" type="ORF">CPter291_3984</name>
</gene>
<dbReference type="CDD" id="cd02440">
    <property type="entry name" value="AdoMet_MTases"/>
    <property type="match status" value="1"/>
</dbReference>
<evidence type="ECO:0000259" key="1">
    <source>
        <dbReference type="Pfam" id="PF08241"/>
    </source>
</evidence>
<dbReference type="Pfam" id="PF08241">
    <property type="entry name" value="Methyltransf_11"/>
    <property type="match status" value="1"/>
</dbReference>
<dbReference type="Proteomes" id="UP000074914">
    <property type="component" value="Chromosome"/>
</dbReference>